<keyword evidence="3" id="KW-1185">Reference proteome</keyword>
<evidence type="ECO:0000313" key="3">
    <source>
        <dbReference type="Proteomes" id="UP001500393"/>
    </source>
</evidence>
<organism evidence="2 3">
    <name type="scientific">Kribbella sancticallisti</name>
    <dbReference type="NCBI Taxonomy" id="460087"/>
    <lineage>
        <taxon>Bacteria</taxon>
        <taxon>Bacillati</taxon>
        <taxon>Actinomycetota</taxon>
        <taxon>Actinomycetes</taxon>
        <taxon>Propionibacteriales</taxon>
        <taxon>Kribbellaceae</taxon>
        <taxon>Kribbella</taxon>
    </lineage>
</organism>
<dbReference type="EMBL" id="BAAAOS010000054">
    <property type="protein sequence ID" value="GAA1605028.1"/>
    <property type="molecule type" value="Genomic_DNA"/>
</dbReference>
<proteinExistence type="predicted"/>
<evidence type="ECO:0000256" key="1">
    <source>
        <dbReference type="SAM" id="MobiDB-lite"/>
    </source>
</evidence>
<feature type="compositionally biased region" description="Pro residues" evidence="1">
    <location>
        <begin position="295"/>
        <end position="307"/>
    </location>
</feature>
<dbReference type="RefSeq" id="WP_020385381.1">
    <property type="nucleotide sequence ID" value="NZ_BAAAOS010000054.1"/>
</dbReference>
<name>A0ABN2EET6_9ACTN</name>
<evidence type="ECO:0000313" key="2">
    <source>
        <dbReference type="EMBL" id="GAA1605028.1"/>
    </source>
</evidence>
<reference evidence="2 3" key="1">
    <citation type="journal article" date="2019" name="Int. J. Syst. Evol. Microbiol.">
        <title>The Global Catalogue of Microorganisms (GCM) 10K type strain sequencing project: providing services to taxonomists for standard genome sequencing and annotation.</title>
        <authorList>
            <consortium name="The Broad Institute Genomics Platform"/>
            <consortium name="The Broad Institute Genome Sequencing Center for Infectious Disease"/>
            <person name="Wu L."/>
            <person name="Ma J."/>
        </authorList>
    </citation>
    <scope>NUCLEOTIDE SEQUENCE [LARGE SCALE GENOMIC DNA]</scope>
    <source>
        <strain evidence="2 3">JCM 14969</strain>
    </source>
</reference>
<feature type="region of interest" description="Disordered" evidence="1">
    <location>
        <begin position="33"/>
        <end position="53"/>
    </location>
</feature>
<sequence>MKTPTKIATFVAGLAVVFGGAVGIGTLVGPVDPAEQEVHHPPSAATTAGTEKLPGGLMISDKGFTLTLANDQLPAGPATQLRFSVLGPDGRPVTAYDRSHDKDLHLIAVRRDLSGFQHLHPKLDGSGNWSVPVALTSGQWRVFADFVPAGGENLTLGADLAVPGSSDPKPLPPQSNTAQVDGYTVILTGGLEPGRESELKLSIAKDGKPITDLQPYLGAYGHLVALRDGDLAYLHVHPAGAPGDGKTNPGPDITFYATTPSTGSYRLYLDFKHNGKVRTAEFTVTTATGGIATPSPVPSTTTPPPTAPTTAGHGHDGGHS</sequence>
<dbReference type="Proteomes" id="UP001500393">
    <property type="component" value="Unassembled WGS sequence"/>
</dbReference>
<accession>A0ABN2EET6</accession>
<evidence type="ECO:0008006" key="4">
    <source>
        <dbReference type="Google" id="ProtNLM"/>
    </source>
</evidence>
<feature type="region of interest" description="Disordered" evidence="1">
    <location>
        <begin position="288"/>
        <end position="320"/>
    </location>
</feature>
<gene>
    <name evidence="2" type="ORF">GCM10009789_68730</name>
</gene>
<comment type="caution">
    <text evidence="2">The sequence shown here is derived from an EMBL/GenBank/DDBJ whole genome shotgun (WGS) entry which is preliminary data.</text>
</comment>
<protein>
    <recommendedName>
        <fullName evidence="4">Secreted protein</fullName>
    </recommendedName>
</protein>